<dbReference type="Pfam" id="PF02803">
    <property type="entry name" value="Thiolase_C"/>
    <property type="match status" value="1"/>
</dbReference>
<evidence type="ECO:0000256" key="4">
    <source>
        <dbReference type="PIRSR" id="PIRSR000429-1"/>
    </source>
</evidence>
<evidence type="ECO:0000259" key="6">
    <source>
        <dbReference type="Pfam" id="PF00108"/>
    </source>
</evidence>
<dbReference type="NCBIfam" id="TIGR01930">
    <property type="entry name" value="AcCoA-C-Actrans"/>
    <property type="match status" value="1"/>
</dbReference>
<comment type="similarity">
    <text evidence="1 5">Belongs to the thiolase-like superfamily. Thiolase family.</text>
</comment>
<dbReference type="GO" id="GO:0016746">
    <property type="term" value="F:acyltransferase activity"/>
    <property type="evidence" value="ECO:0007669"/>
    <property type="project" value="UniProtKB-KW"/>
</dbReference>
<keyword evidence="3 5" id="KW-0012">Acyltransferase</keyword>
<sequence>MALAKAVSGVFIVAAKRTAFGTYGGKLKDISATALQITAAKAAIEAGNINPELINSVVIGNVLQTAADAIYVARHVGLNCGLPVAVPALTVNRLCASGFQAVVNGAQEIMLGYCQLVLVGGTENMSQAPYAVRNVRFGTKLGMDYKLEDTLWSGLTDSYVQMPMAITAENLAEQYKITREDCDRYSLKTQQRWAAAQKAGIYKTEIVPVTLKGKKGPEDFAVDEHPRPETTMETLAKLPPVFKKNGTVTAGNASGVCDGAAALVLASEEAVKKHKLTPLARLKQILDDLLFLCDPKIMGIGPVPSSKAALKAAGKQLKDMDICEVNEAFAPQYLAVEKELGLNPEITNMNGGAIALGHPLAASGARITGHLVHELRRQGKKYALGSACIGGGQGMTVILERV</sequence>
<proteinExistence type="inferred from homology"/>
<feature type="domain" description="Thiolase N-terminal" evidence="6">
    <location>
        <begin position="10"/>
        <end position="269"/>
    </location>
</feature>
<dbReference type="InterPro" id="IPR020617">
    <property type="entry name" value="Thiolase_C"/>
</dbReference>
<dbReference type="InterPro" id="IPR020613">
    <property type="entry name" value="Thiolase_CS"/>
</dbReference>
<dbReference type="PIRSF" id="PIRSF000429">
    <property type="entry name" value="Ac-CoA_Ac_transf"/>
    <property type="match status" value="1"/>
</dbReference>
<dbReference type="SUPFAM" id="SSF53901">
    <property type="entry name" value="Thiolase-like"/>
    <property type="match status" value="2"/>
</dbReference>
<evidence type="ECO:0000259" key="7">
    <source>
        <dbReference type="Pfam" id="PF02803"/>
    </source>
</evidence>
<evidence type="ECO:0000256" key="1">
    <source>
        <dbReference type="ARBA" id="ARBA00010982"/>
    </source>
</evidence>
<dbReference type="PANTHER" id="PTHR18919">
    <property type="entry name" value="ACETYL-COA C-ACYLTRANSFERASE"/>
    <property type="match status" value="1"/>
</dbReference>
<dbReference type="PANTHER" id="PTHR18919:SF107">
    <property type="entry name" value="ACETYL-COA ACETYLTRANSFERASE, CYTOSOLIC"/>
    <property type="match status" value="1"/>
</dbReference>
<reference evidence="8 9" key="1">
    <citation type="submission" date="2024-11" db="EMBL/GenBank/DDBJ databases">
        <title>Chromosome-level genome assembly of the freshwater bivalve Anodonta woodiana.</title>
        <authorList>
            <person name="Chen X."/>
        </authorList>
    </citation>
    <scope>NUCLEOTIDE SEQUENCE [LARGE SCALE GENOMIC DNA]</scope>
    <source>
        <strain evidence="8">MN2024</strain>
        <tissue evidence="8">Gills</tissue>
    </source>
</reference>
<dbReference type="InterPro" id="IPR002155">
    <property type="entry name" value="Thiolase"/>
</dbReference>
<feature type="active site" description="Proton acceptor" evidence="4">
    <location>
        <position position="388"/>
    </location>
</feature>
<protein>
    <recommendedName>
        <fullName evidence="10">Mitochondrial 3-ketoacyl-coa thiolase</fullName>
    </recommendedName>
</protein>
<dbReference type="CDD" id="cd00751">
    <property type="entry name" value="thiolase"/>
    <property type="match status" value="1"/>
</dbReference>
<dbReference type="Proteomes" id="UP001634394">
    <property type="component" value="Unassembled WGS sequence"/>
</dbReference>
<evidence type="ECO:0000256" key="2">
    <source>
        <dbReference type="ARBA" id="ARBA00022679"/>
    </source>
</evidence>
<dbReference type="Pfam" id="PF00108">
    <property type="entry name" value="Thiolase_N"/>
    <property type="match status" value="1"/>
</dbReference>
<dbReference type="Gene3D" id="3.40.47.10">
    <property type="match status" value="2"/>
</dbReference>
<dbReference type="FunFam" id="3.40.47.10:FF:000010">
    <property type="entry name" value="Acetyl-CoA acetyltransferase (Thiolase)"/>
    <property type="match status" value="1"/>
</dbReference>
<evidence type="ECO:0000256" key="5">
    <source>
        <dbReference type="RuleBase" id="RU003557"/>
    </source>
</evidence>
<dbReference type="PROSITE" id="PS00737">
    <property type="entry name" value="THIOLASE_2"/>
    <property type="match status" value="1"/>
</dbReference>
<dbReference type="InterPro" id="IPR016039">
    <property type="entry name" value="Thiolase-like"/>
</dbReference>
<keyword evidence="9" id="KW-1185">Reference proteome</keyword>
<gene>
    <name evidence="8" type="ORF">ACJMK2_019879</name>
</gene>
<evidence type="ECO:0000313" key="9">
    <source>
        <dbReference type="Proteomes" id="UP001634394"/>
    </source>
</evidence>
<name>A0ABD3TZI0_SINWO</name>
<comment type="caution">
    <text evidence="8">The sequence shown here is derived from an EMBL/GenBank/DDBJ whole genome shotgun (WGS) entry which is preliminary data.</text>
</comment>
<accession>A0ABD3TZI0</accession>
<feature type="active site" description="Proton acceptor" evidence="4">
    <location>
        <position position="358"/>
    </location>
</feature>
<evidence type="ECO:0000313" key="8">
    <source>
        <dbReference type="EMBL" id="KAL3841778.1"/>
    </source>
</evidence>
<dbReference type="InterPro" id="IPR020615">
    <property type="entry name" value="Thiolase_acyl_enz_int_AS"/>
</dbReference>
<dbReference type="AlphaFoldDB" id="A0ABD3TZI0"/>
<dbReference type="EMBL" id="JBJQND010000017">
    <property type="protein sequence ID" value="KAL3841778.1"/>
    <property type="molecule type" value="Genomic_DNA"/>
</dbReference>
<evidence type="ECO:0000256" key="3">
    <source>
        <dbReference type="ARBA" id="ARBA00023315"/>
    </source>
</evidence>
<feature type="active site" description="Acyl-thioester intermediate" evidence="4">
    <location>
        <position position="95"/>
    </location>
</feature>
<keyword evidence="2 5" id="KW-0808">Transferase</keyword>
<organism evidence="8 9">
    <name type="scientific">Sinanodonta woodiana</name>
    <name type="common">Chinese pond mussel</name>
    <name type="synonym">Anodonta woodiana</name>
    <dbReference type="NCBI Taxonomy" id="1069815"/>
    <lineage>
        <taxon>Eukaryota</taxon>
        <taxon>Metazoa</taxon>
        <taxon>Spiralia</taxon>
        <taxon>Lophotrochozoa</taxon>
        <taxon>Mollusca</taxon>
        <taxon>Bivalvia</taxon>
        <taxon>Autobranchia</taxon>
        <taxon>Heteroconchia</taxon>
        <taxon>Palaeoheterodonta</taxon>
        <taxon>Unionida</taxon>
        <taxon>Unionoidea</taxon>
        <taxon>Unionidae</taxon>
        <taxon>Unioninae</taxon>
        <taxon>Sinanodonta</taxon>
    </lineage>
</organism>
<dbReference type="PROSITE" id="PS00098">
    <property type="entry name" value="THIOLASE_1"/>
    <property type="match status" value="1"/>
</dbReference>
<dbReference type="InterPro" id="IPR020616">
    <property type="entry name" value="Thiolase_N"/>
</dbReference>
<feature type="domain" description="Thiolase C-terminal" evidence="7">
    <location>
        <begin position="291"/>
        <end position="401"/>
    </location>
</feature>
<evidence type="ECO:0008006" key="10">
    <source>
        <dbReference type="Google" id="ProtNLM"/>
    </source>
</evidence>